<reference evidence="2 3" key="1">
    <citation type="journal article" date="2018" name="Proc. Natl. Acad. Sci. U.S.A.">
        <title>Linking secondary metabolites to gene clusters through genome sequencing of six diverse Aspergillus species.</title>
        <authorList>
            <person name="Kaerboelling I."/>
            <person name="Vesth T.C."/>
            <person name="Frisvad J.C."/>
            <person name="Nybo J.L."/>
            <person name="Theobald S."/>
            <person name="Kuo A."/>
            <person name="Bowyer P."/>
            <person name="Matsuda Y."/>
            <person name="Mondo S."/>
            <person name="Lyhne E.K."/>
            <person name="Kogle M.E."/>
            <person name="Clum A."/>
            <person name="Lipzen A."/>
            <person name="Salamov A."/>
            <person name="Ngan C.Y."/>
            <person name="Daum C."/>
            <person name="Chiniquy J."/>
            <person name="Barry K."/>
            <person name="LaButti K."/>
            <person name="Haridas S."/>
            <person name="Simmons B.A."/>
            <person name="Magnuson J.K."/>
            <person name="Mortensen U.H."/>
            <person name="Larsen T.O."/>
            <person name="Grigoriev I.V."/>
            <person name="Baker S.E."/>
            <person name="Andersen M.R."/>
        </authorList>
    </citation>
    <scope>NUCLEOTIDE SEQUENCE [LARGE SCALE GENOMIC DNA]</scope>
    <source>
        <strain evidence="2 3">IBT 24754</strain>
    </source>
</reference>
<protein>
    <submittedName>
        <fullName evidence="2">Uncharacterized protein</fullName>
    </submittedName>
</protein>
<proteinExistence type="predicted"/>
<gene>
    <name evidence="2" type="ORF">P175DRAFT_0491890</name>
</gene>
<name>A0A2T5M4T0_9EURO</name>
<evidence type="ECO:0000313" key="2">
    <source>
        <dbReference type="EMBL" id="PTU23540.1"/>
    </source>
</evidence>
<feature type="compositionally biased region" description="Low complexity" evidence="1">
    <location>
        <begin position="80"/>
        <end position="90"/>
    </location>
</feature>
<dbReference type="Proteomes" id="UP000244073">
    <property type="component" value="Unassembled WGS sequence"/>
</dbReference>
<sequence>MAETTRDALHWPPLAFDPLNPGPGFSLEPGVAGDEELWYTGFDEPPSSPRLGQVSSRYAFPGRHGERKKPRLEDDVHFHATSATDGDDASAAPYTLGSLLRSTSQLASERALYMNVPAHSFSVQGSSSPQPVVYHSSSSPITDSPPSEADWERDPDFFEFTQVYQLPPATTTTTTTAGDAIETEHESERDFAPMHTQAAIDPVAAAVHIAPTPTPIPHHHHHHQKKRKQYETNDPDDDEHLIPLEMPDGTTRFTSNWLPVDPQGGFTIPPPPPRRVHFHHTAAAAAAVAAVEHSFDPSLPDYPPFPPECNYHDAFISLDAGLSHAGGGGG</sequence>
<feature type="region of interest" description="Disordered" evidence="1">
    <location>
        <begin position="1"/>
        <end position="90"/>
    </location>
</feature>
<feature type="region of interest" description="Disordered" evidence="1">
    <location>
        <begin position="210"/>
        <end position="238"/>
    </location>
</feature>
<feature type="compositionally biased region" description="Low complexity" evidence="1">
    <location>
        <begin position="122"/>
        <end position="147"/>
    </location>
</feature>
<dbReference type="RefSeq" id="XP_040754932.1">
    <property type="nucleotide sequence ID" value="XM_040895859.1"/>
</dbReference>
<dbReference type="EMBL" id="MSFN02000002">
    <property type="protein sequence ID" value="PTU23540.1"/>
    <property type="molecule type" value="Genomic_DNA"/>
</dbReference>
<dbReference type="OrthoDB" id="4509688at2759"/>
<organism evidence="2 3">
    <name type="scientific">Aspergillus ochraceoroseus IBT 24754</name>
    <dbReference type="NCBI Taxonomy" id="1392256"/>
    <lineage>
        <taxon>Eukaryota</taxon>
        <taxon>Fungi</taxon>
        <taxon>Dikarya</taxon>
        <taxon>Ascomycota</taxon>
        <taxon>Pezizomycotina</taxon>
        <taxon>Eurotiomycetes</taxon>
        <taxon>Eurotiomycetidae</taxon>
        <taxon>Eurotiales</taxon>
        <taxon>Aspergillaceae</taxon>
        <taxon>Aspergillus</taxon>
        <taxon>Aspergillus subgen. Nidulantes</taxon>
    </lineage>
</organism>
<accession>A0A2T5M4T0</accession>
<evidence type="ECO:0000256" key="1">
    <source>
        <dbReference type="SAM" id="MobiDB-lite"/>
    </source>
</evidence>
<comment type="caution">
    <text evidence="2">The sequence shown here is derived from an EMBL/GenBank/DDBJ whole genome shotgun (WGS) entry which is preliminary data.</text>
</comment>
<feature type="region of interest" description="Disordered" evidence="1">
    <location>
        <begin position="122"/>
        <end position="151"/>
    </location>
</feature>
<dbReference type="VEuPathDB" id="FungiDB:P175DRAFT_0491890"/>
<feature type="compositionally biased region" description="Basic residues" evidence="1">
    <location>
        <begin position="217"/>
        <end position="228"/>
    </location>
</feature>
<dbReference type="AlphaFoldDB" id="A0A2T5M4T0"/>
<evidence type="ECO:0000313" key="3">
    <source>
        <dbReference type="Proteomes" id="UP000244073"/>
    </source>
</evidence>
<dbReference type="GeneID" id="63812741"/>